<name>E6PFH8_9ZZZZ</name>
<evidence type="ECO:0000313" key="2">
    <source>
        <dbReference type="EMBL" id="CBH75214.1"/>
    </source>
</evidence>
<comment type="caution">
    <text evidence="2">The sequence shown here is derived from an EMBL/GenBank/DDBJ whole genome shotgun (WGS) entry which is preliminary data.</text>
</comment>
<protein>
    <submittedName>
        <fullName evidence="2">Uncharacterized protein</fullName>
    </submittedName>
</protein>
<comment type="similarity">
    <text evidence="1">Belongs to the UPF0166 family.</text>
</comment>
<dbReference type="EMBL" id="CABL01000006">
    <property type="protein sequence ID" value="CBH75214.1"/>
    <property type="molecule type" value="Genomic_DNA"/>
</dbReference>
<accession>E6PFH8</accession>
<dbReference type="SUPFAM" id="SSF54913">
    <property type="entry name" value="GlnB-like"/>
    <property type="match status" value="1"/>
</dbReference>
<dbReference type="Gene3D" id="3.30.70.120">
    <property type="match status" value="1"/>
</dbReference>
<dbReference type="InterPro" id="IPR003793">
    <property type="entry name" value="UPF0166"/>
</dbReference>
<dbReference type="PANTHER" id="PTHR35983">
    <property type="entry name" value="UPF0166 PROTEIN TM_0021"/>
    <property type="match status" value="1"/>
</dbReference>
<dbReference type="AlphaFoldDB" id="E6PFH8"/>
<organism evidence="2">
    <name type="scientific">mine drainage metagenome</name>
    <dbReference type="NCBI Taxonomy" id="410659"/>
    <lineage>
        <taxon>unclassified sequences</taxon>
        <taxon>metagenomes</taxon>
        <taxon>ecological metagenomes</taxon>
    </lineage>
</organism>
<gene>
    <name evidence="2" type="ORF">CARN1_1539</name>
</gene>
<evidence type="ECO:0000256" key="1">
    <source>
        <dbReference type="ARBA" id="ARBA00010554"/>
    </source>
</evidence>
<dbReference type="PANTHER" id="PTHR35983:SF1">
    <property type="entry name" value="UPF0166 PROTEIN TM_0021"/>
    <property type="match status" value="1"/>
</dbReference>
<dbReference type="InterPro" id="IPR015867">
    <property type="entry name" value="N-reg_PII/ATP_PRibTrfase_C"/>
</dbReference>
<reference evidence="2" key="1">
    <citation type="submission" date="2009-10" db="EMBL/GenBank/DDBJ databases">
        <title>Diversity of trophic interactions inside an arsenic-rich microbial ecosystem.</title>
        <authorList>
            <person name="Bertin P.N."/>
            <person name="Heinrich-Salmeron A."/>
            <person name="Pelletier E."/>
            <person name="Goulhen-Chollet F."/>
            <person name="Arsene-Ploetze F."/>
            <person name="Gallien S."/>
            <person name="Calteau A."/>
            <person name="Vallenet D."/>
            <person name="Casiot C."/>
            <person name="Chane-Woon-Ming B."/>
            <person name="Giloteaux L."/>
            <person name="Barakat M."/>
            <person name="Bonnefoy V."/>
            <person name="Bruneel O."/>
            <person name="Chandler M."/>
            <person name="Cleiss J."/>
            <person name="Duran R."/>
            <person name="Elbaz-Poulichet F."/>
            <person name="Fonknechten N."/>
            <person name="Lauga B."/>
            <person name="Mornico D."/>
            <person name="Ortet P."/>
            <person name="Schaeffer C."/>
            <person name="Siguier P."/>
            <person name="Alexander Thil Smith A."/>
            <person name="Van Dorsselaer A."/>
            <person name="Weissenbach J."/>
            <person name="Medigue C."/>
            <person name="Le Paslier D."/>
        </authorList>
    </citation>
    <scope>NUCLEOTIDE SEQUENCE</scope>
</reference>
<dbReference type="InterPro" id="IPR011322">
    <property type="entry name" value="N-reg_PII-like_a/b"/>
</dbReference>
<proteinExistence type="inferred from homology"/>
<dbReference type="Pfam" id="PF02641">
    <property type="entry name" value="DUF190"/>
    <property type="match status" value="1"/>
</dbReference>
<sequence>MEAFQVGKMMRIFVDERDRRGVQPLYTAIVELLRKRGIAGATVLRGIEGFGAHNEIHVAKPFSPTPNSPVLIEVVDEEERLRALIPELEAMIGEGMITIEKISYLRLQRS</sequence>